<protein>
    <submittedName>
        <fullName evidence="2">Putative secreted peptide</fullName>
    </submittedName>
</protein>
<feature type="chain" id="PRO_5014817990" evidence="1">
    <location>
        <begin position="31"/>
        <end position="81"/>
    </location>
</feature>
<proteinExistence type="predicted"/>
<dbReference type="AlphaFoldDB" id="A0A2M3ZVF4"/>
<dbReference type="EMBL" id="GGFM01011679">
    <property type="protein sequence ID" value="MBW32430.1"/>
    <property type="molecule type" value="Transcribed_RNA"/>
</dbReference>
<sequence>MPGNTTPLFGRPHSLLHLILKRFLLLLALGDETRYGKGYAKREVIVCGKVECKPTAKWVNRVAAAAALRVVGCCRAGCCTG</sequence>
<evidence type="ECO:0000313" key="2">
    <source>
        <dbReference type="EMBL" id="MBW32430.1"/>
    </source>
</evidence>
<feature type="signal peptide" evidence="1">
    <location>
        <begin position="1"/>
        <end position="30"/>
    </location>
</feature>
<keyword evidence="1" id="KW-0732">Signal</keyword>
<name>A0A2M3ZVF4_9DIPT</name>
<evidence type="ECO:0000256" key="1">
    <source>
        <dbReference type="SAM" id="SignalP"/>
    </source>
</evidence>
<organism evidence="2">
    <name type="scientific">Anopheles braziliensis</name>
    <dbReference type="NCBI Taxonomy" id="58242"/>
    <lineage>
        <taxon>Eukaryota</taxon>
        <taxon>Metazoa</taxon>
        <taxon>Ecdysozoa</taxon>
        <taxon>Arthropoda</taxon>
        <taxon>Hexapoda</taxon>
        <taxon>Insecta</taxon>
        <taxon>Pterygota</taxon>
        <taxon>Neoptera</taxon>
        <taxon>Endopterygota</taxon>
        <taxon>Diptera</taxon>
        <taxon>Nematocera</taxon>
        <taxon>Culicoidea</taxon>
        <taxon>Culicidae</taxon>
        <taxon>Anophelinae</taxon>
        <taxon>Anopheles</taxon>
    </lineage>
</organism>
<reference evidence="2" key="1">
    <citation type="submission" date="2018-01" db="EMBL/GenBank/DDBJ databases">
        <title>An insight into the sialome of Amazonian anophelines.</title>
        <authorList>
            <person name="Ribeiro J.M."/>
            <person name="Scarpassa V."/>
            <person name="Calvo E."/>
        </authorList>
    </citation>
    <scope>NUCLEOTIDE SEQUENCE</scope>
    <source>
        <tissue evidence="2">Salivary glands</tissue>
    </source>
</reference>
<accession>A0A2M3ZVF4</accession>